<keyword evidence="10" id="KW-0479">Metal-binding</keyword>
<dbReference type="AlphaFoldDB" id="A0A2T8HUI8"/>
<keyword evidence="11" id="KW-0670">Pyruvate</keyword>
<dbReference type="GO" id="GO:0005524">
    <property type="term" value="F:ATP binding"/>
    <property type="evidence" value="ECO:0007669"/>
    <property type="project" value="UniProtKB-UniRule"/>
</dbReference>
<feature type="binding site" evidence="10">
    <location>
        <position position="258"/>
    </location>
    <ligand>
        <name>Mn(2+)</name>
        <dbReference type="ChEBI" id="CHEBI:29035"/>
    </ligand>
</feature>
<feature type="binding site" evidence="10">
    <location>
        <position position="324"/>
    </location>
    <ligand>
        <name>ATP</name>
        <dbReference type="ChEBI" id="CHEBI:30616"/>
    </ligand>
</feature>
<keyword evidence="5 10" id="KW-0547">Nucleotide-binding</keyword>
<feature type="binding site" evidence="10">
    <location>
        <position position="194"/>
    </location>
    <ligand>
        <name>substrate</name>
    </ligand>
</feature>
<proteinExistence type="inferred from homology"/>
<dbReference type="NCBIfam" id="NF006821">
    <property type="entry name" value="PRK09344.1-3"/>
    <property type="match status" value="1"/>
</dbReference>
<dbReference type="EC" id="4.1.1.49" evidence="3 10"/>
<comment type="caution">
    <text evidence="10">Lacks conserved residue(s) required for the propagation of feature annotation.</text>
</comment>
<keyword evidence="10" id="KW-0464">Manganese</keyword>
<dbReference type="PANTHER" id="PTHR30031">
    <property type="entry name" value="PHOSPHOENOLPYRUVATE CARBOXYKINASE ATP"/>
    <property type="match status" value="1"/>
</dbReference>
<feature type="binding site" evidence="10">
    <location>
        <position position="219"/>
    </location>
    <ligand>
        <name>ATP</name>
        <dbReference type="ChEBI" id="CHEBI:30616"/>
    </ligand>
</feature>
<evidence type="ECO:0000313" key="11">
    <source>
        <dbReference type="EMBL" id="PVH29083.1"/>
    </source>
</evidence>
<dbReference type="InterPro" id="IPR001272">
    <property type="entry name" value="PEP_carboxykinase_ATP"/>
</dbReference>
<comment type="similarity">
    <text evidence="2 10">Belongs to the phosphoenolpyruvate carboxykinase (ATP) family.</text>
</comment>
<dbReference type="GO" id="GO:0004612">
    <property type="term" value="F:phosphoenolpyruvate carboxykinase (ATP) activity"/>
    <property type="evidence" value="ECO:0007669"/>
    <property type="project" value="UniProtKB-UniRule"/>
</dbReference>
<protein>
    <recommendedName>
        <fullName evidence="3 10">Phosphoenolpyruvate carboxykinase (ATP)</fullName>
        <shortName evidence="10">PCK</shortName>
        <shortName evidence="10">PEP carboxykinase</shortName>
        <shortName evidence="10">PEPCK</shortName>
        <ecNumber evidence="3 10">4.1.1.49</ecNumber>
    </recommendedName>
</protein>
<evidence type="ECO:0000256" key="2">
    <source>
        <dbReference type="ARBA" id="ARBA00006052"/>
    </source>
</evidence>
<sequence length="532" mass="57964">MNAGRVNPKHRLEDQGISGLGSVFYNQIEPALVQAAVERGEGTLGKGGALLVTTGQYTGRSPKDKFVVRSPAVEDSIWWENNAPMTPEAFDTLYDDMTAHMKGGDYFVQDLYGGADAEHRLDVRVITELAWHGLFIRHLLRRPEAAELDAFVPDWTIINCPSFKADPARHGCRTETVIALNFDRKVILIGNTAYAGENKKSVFTLLNYILPGKDVMAMHCSANHAIDNPDDSAVFFGLSGTGKTTLSADPSRTLIGDDEHGWSDNGIFNFEGGCYAKTIKLDPAAEPEIYATTARFGSVVENMVFDPETLELDFEDNSLTDNTRVAYPLEAISNASESSLGGHPKNIVMLTCDAYGVLPPIARLTPAQAMYHFLSGFTSKVAGTERGVTEPEPTFSTCFGAPFMPRRPEVYGKLLQQKIADHGATCWLVNTGWTGGAYGTGSRMPIHATRALLTAALNGALEAGEFRKDPNFGFDVPVACDDVADVLLDPRRTWEDPAAYDAQAEKLVQMFADNFAQYVPFIDEDVKAAALG</sequence>
<keyword evidence="7 10" id="KW-0067">ATP-binding</keyword>
<feature type="binding site" evidence="10">
    <location>
        <position position="286"/>
    </location>
    <ligand>
        <name>ATP</name>
        <dbReference type="ChEBI" id="CHEBI:30616"/>
    </ligand>
</feature>
<dbReference type="PIRSF" id="PIRSF006294">
    <property type="entry name" value="PEP_crbxkin"/>
    <property type="match status" value="1"/>
</dbReference>
<reference evidence="11 12" key="1">
    <citation type="submission" date="2018-04" db="EMBL/GenBank/DDBJ databases">
        <title>Pararhodobacter oceanense sp. nov., isolated from marine intertidal sediment.</title>
        <authorList>
            <person name="Wang X.-L."/>
            <person name="Du Z.-J."/>
        </authorList>
    </citation>
    <scope>NUCLEOTIDE SEQUENCE [LARGE SCALE GENOMIC DNA]</scope>
    <source>
        <strain evidence="11 12">AM505</strain>
    </source>
</reference>
<comment type="function">
    <text evidence="10">Involved in the gluconeogenesis. Catalyzes the conversion of oxaloacetate (OAA) to phosphoenolpyruvate (PEP) through direct phosphoryl transfer between the nucleoside triphosphate and OAA.</text>
</comment>
<dbReference type="NCBIfam" id="TIGR00224">
    <property type="entry name" value="pckA"/>
    <property type="match status" value="1"/>
</dbReference>
<keyword evidence="8 10" id="KW-0456">Lyase</keyword>
<feature type="binding site" evidence="10">
    <location>
        <position position="219"/>
    </location>
    <ligand>
        <name>Mn(2+)</name>
        <dbReference type="ChEBI" id="CHEBI:29035"/>
    </ligand>
</feature>
<feature type="binding site" evidence="10">
    <location>
        <position position="449"/>
    </location>
    <ligand>
        <name>ATP</name>
        <dbReference type="ChEBI" id="CHEBI:30616"/>
    </ligand>
</feature>
<feature type="binding site" evidence="10">
    <location>
        <position position="324"/>
    </location>
    <ligand>
        <name>substrate</name>
    </ligand>
</feature>
<dbReference type="GO" id="GO:0016301">
    <property type="term" value="F:kinase activity"/>
    <property type="evidence" value="ECO:0007669"/>
    <property type="project" value="UniProtKB-KW"/>
</dbReference>
<dbReference type="InterPro" id="IPR013035">
    <property type="entry name" value="PEP_carboxykinase_C"/>
</dbReference>
<dbReference type="InterPro" id="IPR015994">
    <property type="entry name" value="PEPCK_ATP_CS"/>
</dbReference>
<evidence type="ECO:0000256" key="4">
    <source>
        <dbReference type="ARBA" id="ARBA00022432"/>
    </source>
</evidence>
<feature type="binding site" evidence="10">
    <location>
        <position position="200"/>
    </location>
    <ligand>
        <name>ATP</name>
        <dbReference type="ChEBI" id="CHEBI:30616"/>
    </ligand>
</feature>
<feature type="binding site" evidence="10">
    <location>
        <position position="200"/>
    </location>
    <ligand>
        <name>Mn(2+)</name>
        <dbReference type="ChEBI" id="CHEBI:29035"/>
    </ligand>
</feature>
<comment type="cofactor">
    <cofactor evidence="10">
        <name>Mn(2+)</name>
        <dbReference type="ChEBI" id="CHEBI:29035"/>
    </cofactor>
    <text evidence="10">Binds 1 Mn(2+) ion per subunit.</text>
</comment>
<keyword evidence="12" id="KW-1185">Reference proteome</keyword>
<dbReference type="Gene3D" id="3.40.449.10">
    <property type="entry name" value="Phosphoenolpyruvate Carboxykinase, domain 1"/>
    <property type="match status" value="1"/>
</dbReference>
<evidence type="ECO:0000256" key="9">
    <source>
        <dbReference type="ARBA" id="ARBA00047371"/>
    </source>
</evidence>
<comment type="catalytic activity">
    <reaction evidence="9 10">
        <text>oxaloacetate + ATP = phosphoenolpyruvate + ADP + CO2</text>
        <dbReference type="Rhea" id="RHEA:18617"/>
        <dbReference type="ChEBI" id="CHEBI:16452"/>
        <dbReference type="ChEBI" id="CHEBI:16526"/>
        <dbReference type="ChEBI" id="CHEBI:30616"/>
        <dbReference type="ChEBI" id="CHEBI:58702"/>
        <dbReference type="ChEBI" id="CHEBI:456216"/>
        <dbReference type="EC" id="4.1.1.49"/>
    </reaction>
</comment>
<keyword evidence="11" id="KW-0808">Transferase</keyword>
<dbReference type="NCBIfam" id="NF006820">
    <property type="entry name" value="PRK09344.1-2"/>
    <property type="match status" value="1"/>
</dbReference>
<evidence type="ECO:0000313" key="12">
    <source>
        <dbReference type="Proteomes" id="UP000245911"/>
    </source>
</evidence>
<comment type="subcellular location">
    <subcellularLocation>
        <location evidence="10">Cytoplasm</location>
    </subcellularLocation>
</comment>
<dbReference type="CDD" id="cd00484">
    <property type="entry name" value="PEPCK_ATP"/>
    <property type="match status" value="1"/>
</dbReference>
<dbReference type="Proteomes" id="UP000245911">
    <property type="component" value="Unassembled WGS sequence"/>
</dbReference>
<dbReference type="SUPFAM" id="SSF53795">
    <property type="entry name" value="PEP carboxykinase-like"/>
    <property type="match status" value="1"/>
</dbReference>
<gene>
    <name evidence="10" type="primary">pckA</name>
    <name evidence="11" type="ORF">DDE20_08650</name>
</gene>
<dbReference type="EMBL" id="QDKM01000003">
    <property type="protein sequence ID" value="PVH29083.1"/>
    <property type="molecule type" value="Genomic_DNA"/>
</dbReference>
<accession>A0A2T8HUI8</accession>
<keyword evidence="4 10" id="KW-0312">Gluconeogenesis</keyword>
<dbReference type="OrthoDB" id="9806325at2"/>
<evidence type="ECO:0000256" key="3">
    <source>
        <dbReference type="ARBA" id="ARBA00012363"/>
    </source>
</evidence>
<comment type="pathway">
    <text evidence="1 10">Carbohydrate biosynthesis; gluconeogenesis.</text>
</comment>
<organism evidence="11 12">
    <name type="scientific">Pararhodobacter oceanensis</name>
    <dbReference type="NCBI Taxonomy" id="2172121"/>
    <lineage>
        <taxon>Bacteria</taxon>
        <taxon>Pseudomonadati</taxon>
        <taxon>Pseudomonadota</taxon>
        <taxon>Alphaproteobacteria</taxon>
        <taxon>Rhodobacterales</taxon>
        <taxon>Paracoccaceae</taxon>
        <taxon>Pararhodobacter</taxon>
    </lineage>
</organism>
<dbReference type="UniPathway" id="UPA00138"/>
<evidence type="ECO:0000256" key="8">
    <source>
        <dbReference type="ARBA" id="ARBA00023239"/>
    </source>
</evidence>
<evidence type="ECO:0000256" key="5">
    <source>
        <dbReference type="ARBA" id="ARBA00022741"/>
    </source>
</evidence>
<dbReference type="GO" id="GO:0046872">
    <property type="term" value="F:metal ion binding"/>
    <property type="evidence" value="ECO:0007669"/>
    <property type="project" value="UniProtKB-KW"/>
</dbReference>
<dbReference type="HAMAP" id="MF_00453">
    <property type="entry name" value="PEPCK_ATP"/>
    <property type="match status" value="1"/>
</dbReference>
<dbReference type="GO" id="GO:0005829">
    <property type="term" value="C:cytosol"/>
    <property type="evidence" value="ECO:0007669"/>
    <property type="project" value="TreeGrafter"/>
</dbReference>
<evidence type="ECO:0000256" key="1">
    <source>
        <dbReference type="ARBA" id="ARBA00004742"/>
    </source>
</evidence>
<dbReference type="InterPro" id="IPR008210">
    <property type="entry name" value="PEP_carboxykinase_N"/>
</dbReference>
<dbReference type="Pfam" id="PF01293">
    <property type="entry name" value="PEPCK_ATP"/>
    <property type="match status" value="1"/>
</dbReference>
<name>A0A2T8HUI8_9RHOB</name>
<comment type="caution">
    <text evidence="11">The sequence shown here is derived from an EMBL/GenBank/DDBJ whole genome shotgun (WGS) entry which is preliminary data.</text>
</comment>
<evidence type="ECO:0000256" key="7">
    <source>
        <dbReference type="ARBA" id="ARBA00022840"/>
    </source>
</evidence>
<dbReference type="NCBIfam" id="NF006822">
    <property type="entry name" value="PRK09344.1-4"/>
    <property type="match status" value="1"/>
</dbReference>
<dbReference type="Gene3D" id="3.90.228.20">
    <property type="match status" value="1"/>
</dbReference>
<dbReference type="SUPFAM" id="SSF68923">
    <property type="entry name" value="PEP carboxykinase N-terminal domain"/>
    <property type="match status" value="1"/>
</dbReference>
<dbReference type="Gene3D" id="2.170.8.10">
    <property type="entry name" value="Phosphoenolpyruvate Carboxykinase, domain 2"/>
    <property type="match status" value="1"/>
</dbReference>
<keyword evidence="6 10" id="KW-0210">Decarboxylase</keyword>
<dbReference type="PROSITE" id="PS00532">
    <property type="entry name" value="PEPCK_ATP"/>
    <property type="match status" value="1"/>
</dbReference>
<dbReference type="RefSeq" id="WP_116558079.1">
    <property type="nucleotide sequence ID" value="NZ_QDKM01000003.1"/>
</dbReference>
<feature type="binding site" evidence="10">
    <location>
        <begin position="237"/>
        <end position="245"/>
    </location>
    <ligand>
        <name>ATP</name>
        <dbReference type="ChEBI" id="CHEBI:30616"/>
    </ligand>
</feature>
<keyword evidence="11" id="KW-0418">Kinase</keyword>
<evidence type="ECO:0000256" key="6">
    <source>
        <dbReference type="ARBA" id="ARBA00022793"/>
    </source>
</evidence>
<dbReference type="GO" id="GO:0006094">
    <property type="term" value="P:gluconeogenesis"/>
    <property type="evidence" value="ECO:0007669"/>
    <property type="project" value="UniProtKB-UniRule"/>
</dbReference>
<evidence type="ECO:0000256" key="10">
    <source>
        <dbReference type="HAMAP-Rule" id="MF_00453"/>
    </source>
</evidence>
<dbReference type="PANTHER" id="PTHR30031:SF0">
    <property type="entry name" value="PHOSPHOENOLPYRUVATE CARBOXYKINASE (ATP)"/>
    <property type="match status" value="1"/>
</dbReference>
<feature type="binding site" evidence="10">
    <location>
        <position position="60"/>
    </location>
    <ligand>
        <name>substrate</name>
    </ligand>
</feature>
<feature type="binding site" evidence="10">
    <location>
        <position position="200"/>
    </location>
    <ligand>
        <name>substrate</name>
    </ligand>
</feature>
<keyword evidence="10" id="KW-0963">Cytoplasm</keyword>